<dbReference type="CDD" id="cd01647">
    <property type="entry name" value="RT_LTR"/>
    <property type="match status" value="1"/>
</dbReference>
<dbReference type="Pfam" id="PF08284">
    <property type="entry name" value="RVP_2"/>
    <property type="match status" value="1"/>
</dbReference>
<dbReference type="SUPFAM" id="SSF53098">
    <property type="entry name" value="Ribonuclease H-like"/>
    <property type="match status" value="1"/>
</dbReference>
<dbReference type="InterPro" id="IPR001584">
    <property type="entry name" value="Integrase_cat-core"/>
</dbReference>
<dbReference type="Pfam" id="PF17921">
    <property type="entry name" value="Integrase_H2C2"/>
    <property type="match status" value="1"/>
</dbReference>
<evidence type="ECO:0000256" key="3">
    <source>
        <dbReference type="ARBA" id="ARBA00022722"/>
    </source>
</evidence>
<dbReference type="EMBL" id="JANIEX010001902">
    <property type="protein sequence ID" value="KAJ3553530.1"/>
    <property type="molecule type" value="Genomic_DNA"/>
</dbReference>
<feature type="domain" description="Reverse transcriptase" evidence="7">
    <location>
        <begin position="454"/>
        <end position="638"/>
    </location>
</feature>
<comment type="caution">
    <text evidence="9">The sequence shown here is derived from an EMBL/GenBank/DDBJ whole genome shotgun (WGS) entry which is preliminary data.</text>
</comment>
<keyword evidence="4" id="KW-0255">Endonuclease</keyword>
<dbReference type="InterPro" id="IPR043502">
    <property type="entry name" value="DNA/RNA_pol_sf"/>
</dbReference>
<dbReference type="Proteomes" id="UP001213000">
    <property type="component" value="Unassembled WGS sequence"/>
</dbReference>
<feature type="domain" description="Integrase catalytic" evidence="8">
    <location>
        <begin position="1120"/>
        <end position="1283"/>
    </location>
</feature>
<dbReference type="PROSITE" id="PS50994">
    <property type="entry name" value="INTEGRASE"/>
    <property type="match status" value="1"/>
</dbReference>
<keyword evidence="1" id="KW-0808">Transferase</keyword>
<dbReference type="InterPro" id="IPR036397">
    <property type="entry name" value="RNaseH_sf"/>
</dbReference>
<dbReference type="PROSITE" id="PS50878">
    <property type="entry name" value="RT_POL"/>
    <property type="match status" value="1"/>
</dbReference>
<keyword evidence="2" id="KW-0548">Nucleotidyltransferase</keyword>
<evidence type="ECO:0000259" key="8">
    <source>
        <dbReference type="PROSITE" id="PS50994"/>
    </source>
</evidence>
<dbReference type="InterPro" id="IPR041588">
    <property type="entry name" value="Integrase_H2C2"/>
</dbReference>
<dbReference type="InterPro" id="IPR021109">
    <property type="entry name" value="Peptidase_aspartic_dom_sf"/>
</dbReference>
<name>A0AAD5VED8_9AGAR</name>
<dbReference type="InterPro" id="IPR043128">
    <property type="entry name" value="Rev_trsase/Diguanyl_cyclase"/>
</dbReference>
<dbReference type="InterPro" id="IPR050951">
    <property type="entry name" value="Retrovirus_Pol_polyprotein"/>
</dbReference>
<evidence type="ECO:0000313" key="9">
    <source>
        <dbReference type="EMBL" id="KAJ3553530.1"/>
    </source>
</evidence>
<dbReference type="GO" id="GO:0016779">
    <property type="term" value="F:nucleotidyltransferase activity"/>
    <property type="evidence" value="ECO:0007669"/>
    <property type="project" value="UniProtKB-KW"/>
</dbReference>
<evidence type="ECO:0000256" key="5">
    <source>
        <dbReference type="ARBA" id="ARBA00022884"/>
    </source>
</evidence>
<dbReference type="InterPro" id="IPR000477">
    <property type="entry name" value="RT_dom"/>
</dbReference>
<dbReference type="Gene3D" id="2.40.70.10">
    <property type="entry name" value="Acid Proteases"/>
    <property type="match status" value="1"/>
</dbReference>
<dbReference type="Gene3D" id="1.10.340.70">
    <property type="match status" value="1"/>
</dbReference>
<sequence length="1551" mass="176290">MGDVHRAKLLAALNFFSPCIQYKGLKVCGRLHRGDDTRFSVKHLRNDYYEVRDNCAKFKLKVLGKYVREWHPYILARYFLTSLCNAKRRRVDPWWADSMLWKHEHSEWSDDHAELSGWLMNACYGLIYEDHISVSTGNPPRFLVEKYTEMAYLVIDNLTQSVFLLRIELLHNPFFDPVGWIHKRLAEQHTVQIDLLPGLEDTFLGNLDWVPPNTVVDSLELFATQQVPMGTYPAIERNSSGRRDAMRLVPRPLVIVVKVNGHPARALLDSGSLGDFMSSNLAQQLAVKKVELANPVNVQMAVQGSRTKVNYSSKVMLQYQEIKEDRYFNIINLSNYDLILGTPFMYQHCVSISLEPPTVVVGSVHSIPMRGERVTKLSSQSMSVYEENIDEVRKWLTNYAQKICKKAMDTPLPPLHEINHEIPLIDPHKSYSWRASKCPDRLRELWNDKKDAYVRSGRWELRPVRNAIPMLLLPKPSKPGELPKLRTVCDLRERNSNTRKLSSPLPDTEGILRRFANAKYRSTIDLSDAYEQICVRPDHVERTVMNTPSGTMVSLVMQQGDCNASATFQMIMTRIFEAYLGRELDNLLDDLLVGTQTLQQHVDLCVKVIDLLEEHQFWVNPSKLHFLEREFNVLGHIINDDGILMDPHKVDALAKWKTPTNRDLLRGFLGSAGYLADNIDRVWIPMGILHKLTGNTVPFRWEFTHQRAFQEIKDRAVACKGVHRKPLDYGEGAPPINMVTDGCLTGIAGVVSQGEDWKTGRVAAFFSVKLKPAQQNYPARWLERMNEFDFEVIYVPGAENILSDVLSRIYSNDGPGTVQAPSEYTYHDVVDVDRMPRQLVTMPLFVGSEGEAVLMAITRSWARQIVHKESVPMKERMEGVGTSGSEENRLKVPQTDREKLTIKIHARPPGSAKPETPNTKLPARQDTANMGNKGTDNVETASPTSADVTRLRPINDKNRLTPSLETNTNTHATTATTSTTDNTALLEVLSRGHERIDLRAELKKHLTSDTLFRDVMANPKEYRNFLVKDGLLYLKETGATLLCVPNAIVNNRSVREIIISEVHSMLAHLGAKKTLTHIRDMFWWKDMAKDVSKFCESCMTCMRSKPTNHKPYGLLNPLQVPTYPWENIGIDFVGPLPESSDRDSTYDAITVVIDRLTGMVHLVPSRQNYNAKQVVELVFSEVYRLHGLPKSIVSDRDTLFTSSFWKRLHELIGTKLKMSSTYHPESDGSTERAIRSVDQLLRVSVSPSQKDWVSKLPAIEFAINAARSEVTGYAPFFLNYGRIPRTYIWNDPTKDEYPGVSHLVAFDHYLNLIGANGISGLKNSNKQVPGEDLQISLGFLGVESVSRTRSLEICVATEYLNPLLPEKAVQHPYLCSTRRLAYLITFLLYIMSVVSTLRELPEAVIHEANRPRIRTRLPRGVTINIDCPSLFINHPVYWKWLAETLANGSRKYLTLTPDMLREYLLFSAHVLRNGIESYGWSIPPGYIEFVAIFNGQDIPYKLVDYNPQTKTFYWPAGRVVIDRSLFDLSPYSNAVPPRGTPISRRSATPAT</sequence>
<dbReference type="GO" id="GO:0015074">
    <property type="term" value="P:DNA integration"/>
    <property type="evidence" value="ECO:0007669"/>
    <property type="project" value="InterPro"/>
</dbReference>
<evidence type="ECO:0000259" key="7">
    <source>
        <dbReference type="PROSITE" id="PS50878"/>
    </source>
</evidence>
<gene>
    <name evidence="9" type="ORF">NP233_g12623</name>
</gene>
<evidence type="ECO:0000256" key="1">
    <source>
        <dbReference type="ARBA" id="ARBA00022679"/>
    </source>
</evidence>
<dbReference type="Gene3D" id="3.10.10.10">
    <property type="entry name" value="HIV Type 1 Reverse Transcriptase, subunit A, domain 1"/>
    <property type="match status" value="1"/>
</dbReference>
<dbReference type="Pfam" id="PF00078">
    <property type="entry name" value="RVT_1"/>
    <property type="match status" value="1"/>
</dbReference>
<dbReference type="CDD" id="cd00303">
    <property type="entry name" value="retropepsin_like"/>
    <property type="match status" value="1"/>
</dbReference>
<reference evidence="9" key="1">
    <citation type="submission" date="2022-07" db="EMBL/GenBank/DDBJ databases">
        <title>Genome Sequence of Leucocoprinus birnbaumii.</title>
        <authorList>
            <person name="Buettner E."/>
        </authorList>
    </citation>
    <scope>NUCLEOTIDE SEQUENCE</scope>
    <source>
        <strain evidence="9">VT141</strain>
    </source>
</reference>
<proteinExistence type="predicted"/>
<evidence type="ECO:0000256" key="4">
    <source>
        <dbReference type="ARBA" id="ARBA00022759"/>
    </source>
</evidence>
<organism evidence="9 10">
    <name type="scientific">Leucocoprinus birnbaumii</name>
    <dbReference type="NCBI Taxonomy" id="56174"/>
    <lineage>
        <taxon>Eukaryota</taxon>
        <taxon>Fungi</taxon>
        <taxon>Dikarya</taxon>
        <taxon>Basidiomycota</taxon>
        <taxon>Agaricomycotina</taxon>
        <taxon>Agaricomycetes</taxon>
        <taxon>Agaricomycetidae</taxon>
        <taxon>Agaricales</taxon>
        <taxon>Agaricineae</taxon>
        <taxon>Agaricaceae</taxon>
        <taxon>Leucocoprinus</taxon>
    </lineage>
</organism>
<protein>
    <recommendedName>
        <fullName evidence="11">Reverse transcriptase</fullName>
    </recommendedName>
</protein>
<keyword evidence="5" id="KW-0694">RNA-binding</keyword>
<feature type="region of interest" description="Disordered" evidence="6">
    <location>
        <begin position="905"/>
        <end position="979"/>
    </location>
</feature>
<keyword evidence="10" id="KW-1185">Reference proteome</keyword>
<dbReference type="FunFam" id="1.10.340.70:FF:000001">
    <property type="entry name" value="Retrovirus-related Pol polyprotein from transposon gypsy-like Protein"/>
    <property type="match status" value="1"/>
</dbReference>
<feature type="compositionally biased region" description="Basic and acidic residues" evidence="6">
    <location>
        <begin position="949"/>
        <end position="959"/>
    </location>
</feature>
<dbReference type="SUPFAM" id="SSF50630">
    <property type="entry name" value="Acid proteases"/>
    <property type="match status" value="1"/>
</dbReference>
<dbReference type="GO" id="GO:0004519">
    <property type="term" value="F:endonuclease activity"/>
    <property type="evidence" value="ECO:0007669"/>
    <property type="project" value="UniProtKB-KW"/>
</dbReference>
<dbReference type="PANTHER" id="PTHR37984">
    <property type="entry name" value="PROTEIN CBG26694"/>
    <property type="match status" value="1"/>
</dbReference>
<dbReference type="GO" id="GO:0003723">
    <property type="term" value="F:RNA binding"/>
    <property type="evidence" value="ECO:0007669"/>
    <property type="project" value="UniProtKB-KW"/>
</dbReference>
<feature type="compositionally biased region" description="Low complexity" evidence="6">
    <location>
        <begin position="966"/>
        <end position="979"/>
    </location>
</feature>
<keyword evidence="4" id="KW-0378">Hydrolase</keyword>
<feature type="region of interest" description="Disordered" evidence="6">
    <location>
        <begin position="875"/>
        <end position="894"/>
    </location>
</feature>
<evidence type="ECO:0000256" key="6">
    <source>
        <dbReference type="SAM" id="MobiDB-lite"/>
    </source>
</evidence>
<evidence type="ECO:0000313" key="10">
    <source>
        <dbReference type="Proteomes" id="UP001213000"/>
    </source>
</evidence>
<dbReference type="PANTHER" id="PTHR37984:SF5">
    <property type="entry name" value="PROTEIN NYNRIN-LIKE"/>
    <property type="match status" value="1"/>
</dbReference>
<dbReference type="SUPFAM" id="SSF56672">
    <property type="entry name" value="DNA/RNA polymerases"/>
    <property type="match status" value="1"/>
</dbReference>
<feature type="compositionally biased region" description="Polar residues" evidence="6">
    <location>
        <begin position="926"/>
        <end position="947"/>
    </location>
</feature>
<keyword evidence="3" id="KW-0540">Nuclease</keyword>
<accession>A0AAD5VED8</accession>
<evidence type="ECO:0008006" key="11">
    <source>
        <dbReference type="Google" id="ProtNLM"/>
    </source>
</evidence>
<evidence type="ECO:0000256" key="2">
    <source>
        <dbReference type="ARBA" id="ARBA00022695"/>
    </source>
</evidence>
<dbReference type="Gene3D" id="3.30.420.10">
    <property type="entry name" value="Ribonuclease H-like superfamily/Ribonuclease H"/>
    <property type="match status" value="1"/>
</dbReference>
<dbReference type="GO" id="GO:0005634">
    <property type="term" value="C:nucleus"/>
    <property type="evidence" value="ECO:0007669"/>
    <property type="project" value="UniProtKB-ARBA"/>
</dbReference>
<dbReference type="InterPro" id="IPR012337">
    <property type="entry name" value="RNaseH-like_sf"/>
</dbReference>
<dbReference type="Gene3D" id="3.30.70.270">
    <property type="match status" value="2"/>
</dbReference>